<dbReference type="Proteomes" id="UP000078468">
    <property type="component" value="Chromosome"/>
</dbReference>
<sequence length="169" mass="19032">MPLLDDDARKAFRGQWSERTWLNVPGPFYGADTDNCGTGRIHAPGLVLYEADHFTEYVYRQPRTAEELADLVEAAEAEAFGGYGCDGDAHWTPAAVREWWRDRGRIREYLAGRRADWEADDAKAGQGVAGAAARYAAYLDGELACHLRVYLFRLEKRRSPTPADRLPQL</sequence>
<reference evidence="1 2" key="1">
    <citation type="submission" date="2016-05" db="EMBL/GenBank/DDBJ databases">
        <title>Non-Contiguous Finished Genome Sequence of Streptomyces parvulus 2297 Integrated Site-Specifically with Actinophage R4.</title>
        <authorList>
            <person name="Nishizawa T."/>
            <person name="Miura T."/>
            <person name="Harada C."/>
            <person name="Guo Y."/>
            <person name="Narisawa K."/>
            <person name="Ohta H."/>
            <person name="Takahashi H."/>
            <person name="Shirai M."/>
        </authorList>
    </citation>
    <scope>NUCLEOTIDE SEQUENCE [LARGE SCALE GENOMIC DNA]</scope>
    <source>
        <strain evidence="1 2">2297</strain>
    </source>
</reference>
<dbReference type="AlphaFoldDB" id="A0A191V8A5"/>
<evidence type="ECO:0000313" key="2">
    <source>
        <dbReference type="Proteomes" id="UP000078468"/>
    </source>
</evidence>
<name>A0A191V8A5_9ACTN</name>
<accession>A0A191V8A5</accession>
<evidence type="ECO:0000313" key="1">
    <source>
        <dbReference type="EMBL" id="ANJ11249.1"/>
    </source>
</evidence>
<dbReference type="EMBL" id="CP015866">
    <property type="protein sequence ID" value="ANJ11249.1"/>
    <property type="molecule type" value="Genomic_DNA"/>
</dbReference>
<protein>
    <recommendedName>
        <fullName evidence="3">Ferredoxin</fullName>
    </recommendedName>
</protein>
<evidence type="ECO:0008006" key="3">
    <source>
        <dbReference type="Google" id="ProtNLM"/>
    </source>
</evidence>
<organism evidence="1 2">
    <name type="scientific">Streptomyces parvulus</name>
    <dbReference type="NCBI Taxonomy" id="146923"/>
    <lineage>
        <taxon>Bacteria</taxon>
        <taxon>Bacillati</taxon>
        <taxon>Actinomycetota</taxon>
        <taxon>Actinomycetes</taxon>
        <taxon>Kitasatosporales</taxon>
        <taxon>Streptomycetaceae</taxon>
        <taxon>Streptomyces</taxon>
    </lineage>
</organism>
<proteinExistence type="predicted"/>
<gene>
    <name evidence="1" type="ORF">Spa2297_00025</name>
</gene>
<dbReference type="KEGG" id="spav:Spa2297_00025"/>